<feature type="compositionally biased region" description="Polar residues" evidence="1">
    <location>
        <begin position="101"/>
        <end position="110"/>
    </location>
</feature>
<organism evidence="2 3">
    <name type="scientific">Riccia sorocarpa</name>
    <dbReference type="NCBI Taxonomy" id="122646"/>
    <lineage>
        <taxon>Eukaryota</taxon>
        <taxon>Viridiplantae</taxon>
        <taxon>Streptophyta</taxon>
        <taxon>Embryophyta</taxon>
        <taxon>Marchantiophyta</taxon>
        <taxon>Marchantiopsida</taxon>
        <taxon>Marchantiidae</taxon>
        <taxon>Marchantiales</taxon>
        <taxon>Ricciaceae</taxon>
        <taxon>Riccia</taxon>
    </lineage>
</organism>
<sequence>MRREVDLREDLAAETSIGGGKRVSDRRQSLLRRSLEMGDWLKRARNGVMTNLTGSPRTEIPPRMDAGSSRDIRNAYRTPLKNDPSNLDPGDTHEKGDPIANSVQDSQSSPRPSPTDAAHAQRKRSC</sequence>
<evidence type="ECO:0000313" key="3">
    <source>
        <dbReference type="Proteomes" id="UP001633002"/>
    </source>
</evidence>
<evidence type="ECO:0000256" key="1">
    <source>
        <dbReference type="SAM" id="MobiDB-lite"/>
    </source>
</evidence>
<comment type="caution">
    <text evidence="2">The sequence shown here is derived from an EMBL/GenBank/DDBJ whole genome shotgun (WGS) entry which is preliminary data.</text>
</comment>
<feature type="compositionally biased region" description="Basic and acidic residues" evidence="1">
    <location>
        <begin position="1"/>
        <end position="11"/>
    </location>
</feature>
<feature type="region of interest" description="Disordered" evidence="1">
    <location>
        <begin position="45"/>
        <end position="126"/>
    </location>
</feature>
<dbReference type="AlphaFoldDB" id="A0ABD3GUI1"/>
<evidence type="ECO:0000313" key="2">
    <source>
        <dbReference type="EMBL" id="KAL3682905.1"/>
    </source>
</evidence>
<protein>
    <submittedName>
        <fullName evidence="2">Uncharacterized protein</fullName>
    </submittedName>
</protein>
<reference evidence="2 3" key="1">
    <citation type="submission" date="2024-09" db="EMBL/GenBank/DDBJ databases">
        <title>Chromosome-scale assembly of Riccia sorocarpa.</title>
        <authorList>
            <person name="Paukszto L."/>
        </authorList>
    </citation>
    <scope>NUCLEOTIDE SEQUENCE [LARGE SCALE GENOMIC DNA]</scope>
    <source>
        <strain evidence="2">LP-2024</strain>
        <tissue evidence="2">Aerial parts of the thallus</tissue>
    </source>
</reference>
<feature type="region of interest" description="Disordered" evidence="1">
    <location>
        <begin position="1"/>
        <end position="28"/>
    </location>
</feature>
<name>A0ABD3GUI1_9MARC</name>
<proteinExistence type="predicted"/>
<dbReference type="EMBL" id="JBJQOH010000006">
    <property type="protein sequence ID" value="KAL3682905.1"/>
    <property type="molecule type" value="Genomic_DNA"/>
</dbReference>
<gene>
    <name evidence="2" type="ORF">R1sor_000927</name>
</gene>
<accession>A0ABD3GUI1</accession>
<keyword evidence="3" id="KW-1185">Reference proteome</keyword>
<dbReference type="Proteomes" id="UP001633002">
    <property type="component" value="Unassembled WGS sequence"/>
</dbReference>